<sequence length="333" mass="37908">MSKKPGRRSSKRGPKRRPEDEAPSLPATADPPRPPFRDLTADFEDHEVLSYEWYDIKMLAKITEKTQNALTGHVTYKMIPFEDSIHPVKLNFEPPLIELAPGDTKGFYHHWEKLTYAFDLPDPEEFPQLPALTDPERELIDRFIVVCRRLATYSTINSDGGMKLSTDRFGEWSVSVREPSEEAFAGACLAFRQLHSGNENASFDNIKGFLFKATRTLPDAESRQAQNLLRQWARARAALMNRMLQTIVALKAGPEDPPEDVPVSFINVNPEELLLTYNYGDTIHFTERRQQLSELTEIEADAAYYKHAVLLTIIGLSHLYFGFSKLLEAAIRP</sequence>
<dbReference type="RefSeq" id="YP_010652686.1">
    <property type="nucleotide sequence ID" value="NC_070788.1"/>
</dbReference>
<organism evidence="2 3">
    <name type="scientific">Gordonia phage Madeline</name>
    <dbReference type="NCBI Taxonomy" id="2591189"/>
    <lineage>
        <taxon>Viruses</taxon>
        <taxon>Duplodnaviria</taxon>
        <taxon>Heunggongvirae</taxon>
        <taxon>Uroviricota</taxon>
        <taxon>Caudoviricetes</taxon>
        <taxon>Nymbaxtervirinae</taxon>
        <taxon>Nymphadoravirus</taxon>
        <taxon>Nymphadoravirus madeline</taxon>
    </lineage>
</organism>
<dbReference type="Proteomes" id="UP000316333">
    <property type="component" value="Segment"/>
</dbReference>
<feature type="region of interest" description="Disordered" evidence="1">
    <location>
        <begin position="1"/>
        <end position="39"/>
    </location>
</feature>
<keyword evidence="3" id="KW-1185">Reference proteome</keyword>
<protein>
    <submittedName>
        <fullName evidence="2">Uncharacterized protein</fullName>
    </submittedName>
</protein>
<gene>
    <name evidence="2" type="primary">62</name>
    <name evidence="2" type="ORF">SEA_MADELINE_62</name>
</gene>
<dbReference type="KEGG" id="vg:77928511"/>
<accession>A0A514A321</accession>
<evidence type="ECO:0000256" key="1">
    <source>
        <dbReference type="SAM" id="MobiDB-lite"/>
    </source>
</evidence>
<name>A0A514A321_9CAUD</name>
<reference evidence="2 3" key="1">
    <citation type="submission" date="2019-05" db="EMBL/GenBank/DDBJ databases">
        <authorList>
            <person name="Bortz R.L."/>
            <person name="Snisky T."/>
            <person name="Capreri D."/>
            <person name="Dobina S."/>
            <person name="Lemmon M."/>
            <person name="Nisperos M."/>
            <person name="Soffer N."/>
            <person name="Tsuchihashi K."/>
            <person name="Butela K.A."/>
            <person name="Garlena R.A."/>
            <person name="Russell D.A."/>
            <person name="Pope W.H."/>
            <person name="Jacobs-Sera D."/>
            <person name="Hatfull G.F."/>
        </authorList>
    </citation>
    <scope>NUCLEOTIDE SEQUENCE [LARGE SCALE GENOMIC DNA]</scope>
</reference>
<proteinExistence type="predicted"/>
<dbReference type="GeneID" id="77928511"/>
<evidence type="ECO:0000313" key="3">
    <source>
        <dbReference type="Proteomes" id="UP000316333"/>
    </source>
</evidence>
<evidence type="ECO:0000313" key="2">
    <source>
        <dbReference type="EMBL" id="QDH47665.1"/>
    </source>
</evidence>
<feature type="compositionally biased region" description="Basic residues" evidence="1">
    <location>
        <begin position="1"/>
        <end position="15"/>
    </location>
</feature>
<dbReference type="EMBL" id="MK919469">
    <property type="protein sequence ID" value="QDH47665.1"/>
    <property type="molecule type" value="Genomic_DNA"/>
</dbReference>